<gene>
    <name evidence="8" type="ORF">D7231_02870</name>
</gene>
<dbReference type="Pfam" id="PF00072">
    <property type="entry name" value="Response_reg"/>
    <property type="match status" value="1"/>
</dbReference>
<organism evidence="8 9">
    <name type="scientific">Streptomyces klenkii</name>
    <dbReference type="NCBI Taxonomy" id="1420899"/>
    <lineage>
        <taxon>Bacteria</taxon>
        <taxon>Bacillati</taxon>
        <taxon>Actinomycetota</taxon>
        <taxon>Actinomycetes</taxon>
        <taxon>Kitasatosporales</taxon>
        <taxon>Streptomycetaceae</taxon>
        <taxon>Streptomyces</taxon>
    </lineage>
</organism>
<feature type="domain" description="Response regulatory" evidence="7">
    <location>
        <begin position="11"/>
        <end position="127"/>
    </location>
</feature>
<keyword evidence="1 5" id="KW-0597">Phosphoprotein</keyword>
<dbReference type="CDD" id="cd17535">
    <property type="entry name" value="REC_NarL-like"/>
    <property type="match status" value="1"/>
</dbReference>
<dbReference type="PROSITE" id="PS50110">
    <property type="entry name" value="RESPONSE_REGULATORY"/>
    <property type="match status" value="1"/>
</dbReference>
<dbReference type="GO" id="GO:0003677">
    <property type="term" value="F:DNA binding"/>
    <property type="evidence" value="ECO:0007669"/>
    <property type="project" value="UniProtKB-KW"/>
</dbReference>
<dbReference type="PANTHER" id="PTHR43214">
    <property type="entry name" value="TWO-COMPONENT RESPONSE REGULATOR"/>
    <property type="match status" value="1"/>
</dbReference>
<dbReference type="InterPro" id="IPR001789">
    <property type="entry name" value="Sig_transdc_resp-reg_receiver"/>
</dbReference>
<keyword evidence="9" id="KW-1185">Reference proteome</keyword>
<dbReference type="EMBL" id="RBAM01000001">
    <property type="protein sequence ID" value="RKN77662.1"/>
    <property type="molecule type" value="Genomic_DNA"/>
</dbReference>
<evidence type="ECO:0000259" key="6">
    <source>
        <dbReference type="PROSITE" id="PS50043"/>
    </source>
</evidence>
<dbReference type="InterPro" id="IPR011006">
    <property type="entry name" value="CheY-like_superfamily"/>
</dbReference>
<dbReference type="SUPFAM" id="SSF46894">
    <property type="entry name" value="C-terminal effector domain of the bipartite response regulators"/>
    <property type="match status" value="1"/>
</dbReference>
<dbReference type="OrthoDB" id="9808843at2"/>
<keyword evidence="2" id="KW-0805">Transcription regulation</keyword>
<dbReference type="CDD" id="cd06170">
    <property type="entry name" value="LuxR_C_like"/>
    <property type="match status" value="1"/>
</dbReference>
<dbReference type="GO" id="GO:0000160">
    <property type="term" value="P:phosphorelay signal transduction system"/>
    <property type="evidence" value="ECO:0007669"/>
    <property type="project" value="InterPro"/>
</dbReference>
<accession>A0A3B0BXD7</accession>
<comment type="caution">
    <text evidence="8">The sequence shown here is derived from an EMBL/GenBank/DDBJ whole genome shotgun (WGS) entry which is preliminary data.</text>
</comment>
<keyword evidence="3 8" id="KW-0238">DNA-binding</keyword>
<dbReference type="AlphaFoldDB" id="A0A3B0BXD7"/>
<feature type="domain" description="HTH luxR-type" evidence="6">
    <location>
        <begin position="149"/>
        <end position="214"/>
    </location>
</feature>
<keyword evidence="4" id="KW-0804">Transcription</keyword>
<dbReference type="Gene3D" id="3.40.50.2300">
    <property type="match status" value="1"/>
</dbReference>
<evidence type="ECO:0000256" key="1">
    <source>
        <dbReference type="ARBA" id="ARBA00022553"/>
    </source>
</evidence>
<dbReference type="InterPro" id="IPR058245">
    <property type="entry name" value="NreC/VraR/RcsB-like_REC"/>
</dbReference>
<evidence type="ECO:0000259" key="7">
    <source>
        <dbReference type="PROSITE" id="PS50110"/>
    </source>
</evidence>
<dbReference type="InterPro" id="IPR000792">
    <property type="entry name" value="Tscrpt_reg_LuxR_C"/>
</dbReference>
<dbReference type="RefSeq" id="WP_120753278.1">
    <property type="nucleotide sequence ID" value="NZ_JBFADQ010000012.1"/>
</dbReference>
<evidence type="ECO:0000256" key="5">
    <source>
        <dbReference type="PROSITE-ProRule" id="PRU00169"/>
    </source>
</evidence>
<dbReference type="InterPro" id="IPR016032">
    <property type="entry name" value="Sig_transdc_resp-reg_C-effctor"/>
</dbReference>
<evidence type="ECO:0000256" key="4">
    <source>
        <dbReference type="ARBA" id="ARBA00023163"/>
    </source>
</evidence>
<dbReference type="InterPro" id="IPR039420">
    <property type="entry name" value="WalR-like"/>
</dbReference>
<dbReference type="SUPFAM" id="SSF52172">
    <property type="entry name" value="CheY-like"/>
    <property type="match status" value="1"/>
</dbReference>
<dbReference type="Proteomes" id="UP000270343">
    <property type="component" value="Unassembled WGS sequence"/>
</dbReference>
<proteinExistence type="predicted"/>
<reference evidence="8 9" key="1">
    <citation type="journal article" date="2015" name="Antonie Van Leeuwenhoek">
        <title>Streptomyces klenkii sp. nov., isolated from deep marine sediment.</title>
        <authorList>
            <person name="Veyisoglu A."/>
            <person name="Sahin N."/>
        </authorList>
    </citation>
    <scope>NUCLEOTIDE SEQUENCE [LARGE SCALE GENOMIC DNA]</scope>
    <source>
        <strain evidence="8 9">KCTC 29202</strain>
    </source>
</reference>
<dbReference type="GO" id="GO:0006355">
    <property type="term" value="P:regulation of DNA-templated transcription"/>
    <property type="evidence" value="ECO:0007669"/>
    <property type="project" value="InterPro"/>
</dbReference>
<name>A0A3B0BXD7_9ACTN</name>
<evidence type="ECO:0000313" key="8">
    <source>
        <dbReference type="EMBL" id="RKN77662.1"/>
    </source>
</evidence>
<sequence length="217" mass="23314">MGVPGASERVTVIVADDHPVFREGMTRGLRLSGQVEVVAEAADGEAALEAIREHEPDVALIDYRIPKLDGIAVIHAVVRDRLPTRTLLLSATTDSAVVYKAIEEGACGYLAKDAKRSEIVDAVLKVARGKRVVGEELTDGLAGEIRLRAGRDAVVLSEREQQVLRGFAKGQSIPELASELFLGTSTVKTHAQRLYEKLGVSDRAAAVAEAMRHGLLE</sequence>
<protein>
    <submittedName>
        <fullName evidence="8">DNA-binding response regulator</fullName>
    </submittedName>
</protein>
<evidence type="ECO:0000256" key="3">
    <source>
        <dbReference type="ARBA" id="ARBA00023125"/>
    </source>
</evidence>
<dbReference type="SMART" id="SM00448">
    <property type="entry name" value="REC"/>
    <property type="match status" value="1"/>
</dbReference>
<dbReference type="PRINTS" id="PR00038">
    <property type="entry name" value="HTHLUXR"/>
</dbReference>
<evidence type="ECO:0000313" key="9">
    <source>
        <dbReference type="Proteomes" id="UP000270343"/>
    </source>
</evidence>
<dbReference type="PANTHER" id="PTHR43214:SF24">
    <property type="entry name" value="TRANSCRIPTIONAL REGULATORY PROTEIN NARL-RELATED"/>
    <property type="match status" value="1"/>
</dbReference>
<dbReference type="PROSITE" id="PS50043">
    <property type="entry name" value="HTH_LUXR_2"/>
    <property type="match status" value="1"/>
</dbReference>
<dbReference type="SMART" id="SM00421">
    <property type="entry name" value="HTH_LUXR"/>
    <property type="match status" value="1"/>
</dbReference>
<dbReference type="Pfam" id="PF00196">
    <property type="entry name" value="GerE"/>
    <property type="match status" value="1"/>
</dbReference>
<feature type="modified residue" description="4-aspartylphosphate" evidence="5">
    <location>
        <position position="62"/>
    </location>
</feature>
<evidence type="ECO:0000256" key="2">
    <source>
        <dbReference type="ARBA" id="ARBA00023015"/>
    </source>
</evidence>